<name>A0A4R2IFX0_9GAMM</name>
<dbReference type="EMBL" id="SLWQ01000001">
    <property type="protein sequence ID" value="TCO42729.1"/>
    <property type="molecule type" value="Genomic_DNA"/>
</dbReference>
<proteinExistence type="predicted"/>
<dbReference type="InterPro" id="IPR002545">
    <property type="entry name" value="CheW-lke_dom"/>
</dbReference>
<sequence>MAAQNYSTTPYEVLAEYEQRSLAHAAGAPEQVDAPGLWRGIGFRIGDRHFVSSIAEVNEILTPPVVTLVPGAKSWLLGVANVRGNLVPVVDLRDFVGGGRSPNTETTRVLVVRQHGGSVGLLVDEVLGQRSFSEEQLTAAVGEADERYNHYVGENVQLGEVQWGLFSMAALVRSAHFQQAAA</sequence>
<dbReference type="Pfam" id="PF01584">
    <property type="entry name" value="CheW"/>
    <property type="match status" value="1"/>
</dbReference>
<dbReference type="PANTHER" id="PTHR22617">
    <property type="entry name" value="CHEMOTAXIS SENSOR HISTIDINE KINASE-RELATED"/>
    <property type="match status" value="1"/>
</dbReference>
<evidence type="ECO:0000313" key="3">
    <source>
        <dbReference type="Proteomes" id="UP000294862"/>
    </source>
</evidence>
<protein>
    <submittedName>
        <fullName evidence="2">Twitching motility protein PilI</fullName>
    </submittedName>
</protein>
<keyword evidence="3" id="KW-1185">Reference proteome</keyword>
<dbReference type="InterPro" id="IPR036061">
    <property type="entry name" value="CheW-like_dom_sf"/>
</dbReference>
<gene>
    <name evidence="2" type="ORF">EV148_101135</name>
</gene>
<dbReference type="AlphaFoldDB" id="A0A4R2IFX0"/>
<dbReference type="InterPro" id="IPR039315">
    <property type="entry name" value="CheW"/>
</dbReference>
<organism evidence="2 3">
    <name type="scientific">Dokdonella fugitiva</name>
    <dbReference type="NCBI Taxonomy" id="328517"/>
    <lineage>
        <taxon>Bacteria</taxon>
        <taxon>Pseudomonadati</taxon>
        <taxon>Pseudomonadota</taxon>
        <taxon>Gammaproteobacteria</taxon>
        <taxon>Lysobacterales</taxon>
        <taxon>Rhodanobacteraceae</taxon>
        <taxon>Dokdonella</taxon>
    </lineage>
</organism>
<dbReference type="GO" id="GO:0005829">
    <property type="term" value="C:cytosol"/>
    <property type="evidence" value="ECO:0007669"/>
    <property type="project" value="TreeGrafter"/>
</dbReference>
<dbReference type="PROSITE" id="PS50851">
    <property type="entry name" value="CHEW"/>
    <property type="match status" value="1"/>
</dbReference>
<dbReference type="Proteomes" id="UP000294862">
    <property type="component" value="Unassembled WGS sequence"/>
</dbReference>
<comment type="caution">
    <text evidence="2">The sequence shown here is derived from an EMBL/GenBank/DDBJ whole genome shotgun (WGS) entry which is preliminary data.</text>
</comment>
<dbReference type="SUPFAM" id="SSF50341">
    <property type="entry name" value="CheW-like"/>
    <property type="match status" value="1"/>
</dbReference>
<dbReference type="OrthoDB" id="5298045at2"/>
<dbReference type="SMART" id="SM00260">
    <property type="entry name" value="CheW"/>
    <property type="match status" value="1"/>
</dbReference>
<dbReference type="PANTHER" id="PTHR22617:SF43">
    <property type="entry name" value="PROTEIN PILI"/>
    <property type="match status" value="1"/>
</dbReference>
<evidence type="ECO:0000259" key="1">
    <source>
        <dbReference type="PROSITE" id="PS50851"/>
    </source>
</evidence>
<evidence type="ECO:0000313" key="2">
    <source>
        <dbReference type="EMBL" id="TCO42729.1"/>
    </source>
</evidence>
<dbReference type="GO" id="GO:0007165">
    <property type="term" value="P:signal transduction"/>
    <property type="evidence" value="ECO:0007669"/>
    <property type="project" value="InterPro"/>
</dbReference>
<dbReference type="GO" id="GO:0006935">
    <property type="term" value="P:chemotaxis"/>
    <property type="evidence" value="ECO:0007669"/>
    <property type="project" value="InterPro"/>
</dbReference>
<reference evidence="2 3" key="1">
    <citation type="journal article" date="2015" name="Stand. Genomic Sci.">
        <title>Genomic Encyclopedia of Bacterial and Archaeal Type Strains, Phase III: the genomes of soil and plant-associated and newly described type strains.</title>
        <authorList>
            <person name="Whitman W.B."/>
            <person name="Woyke T."/>
            <person name="Klenk H.P."/>
            <person name="Zhou Y."/>
            <person name="Lilburn T.G."/>
            <person name="Beck B.J."/>
            <person name="De Vos P."/>
            <person name="Vandamme P."/>
            <person name="Eisen J.A."/>
            <person name="Garrity G."/>
            <person name="Hugenholtz P."/>
            <person name="Kyrpides N.C."/>
        </authorList>
    </citation>
    <scope>NUCLEOTIDE SEQUENCE [LARGE SCALE GENOMIC DNA]</scope>
    <source>
        <strain evidence="2 3">A3</strain>
    </source>
</reference>
<dbReference type="Gene3D" id="2.40.50.180">
    <property type="entry name" value="CheA-289, Domain 4"/>
    <property type="match status" value="1"/>
</dbReference>
<accession>A0A4R2IFX0</accession>
<dbReference type="RefSeq" id="WP_131991954.1">
    <property type="nucleotide sequence ID" value="NZ_JACGXM010000001.1"/>
</dbReference>
<dbReference type="Gene3D" id="2.30.30.40">
    <property type="entry name" value="SH3 Domains"/>
    <property type="match status" value="1"/>
</dbReference>
<feature type="domain" description="CheW-like" evidence="1">
    <location>
        <begin position="37"/>
        <end position="177"/>
    </location>
</feature>